<dbReference type="SMART" id="SM01040">
    <property type="entry name" value="Bro-N"/>
    <property type="match status" value="1"/>
</dbReference>
<evidence type="ECO:0000313" key="2">
    <source>
        <dbReference type="EMBL" id="QKE89782.1"/>
    </source>
</evidence>
<keyword evidence="3" id="KW-1185">Reference proteome</keyword>
<gene>
    <name evidence="2" type="ORF">HN018_06785</name>
</gene>
<dbReference type="RefSeq" id="WP_171834769.1">
    <property type="nucleotide sequence ID" value="NZ_CP053708.1"/>
</dbReference>
<dbReference type="Proteomes" id="UP000500767">
    <property type="component" value="Chromosome"/>
</dbReference>
<dbReference type="Pfam" id="PF03374">
    <property type="entry name" value="ANT"/>
    <property type="match status" value="1"/>
</dbReference>
<dbReference type="Pfam" id="PF02498">
    <property type="entry name" value="Bro-N"/>
    <property type="match status" value="1"/>
</dbReference>
<dbReference type="InterPro" id="IPR005039">
    <property type="entry name" value="Ant_C"/>
</dbReference>
<reference evidence="2 3" key="1">
    <citation type="journal article" date="2014" name="World J. Microbiol. Biotechnol.">
        <title>Biodiversity and physiological characteristics of Antarctic and Arctic lichens-associated bacteria.</title>
        <authorList>
            <person name="Lee Y.M."/>
            <person name="Kim E.H."/>
            <person name="Lee H.K."/>
            <person name="Hong S.G."/>
        </authorList>
    </citation>
    <scope>NUCLEOTIDE SEQUENCE [LARGE SCALE GENOMIC DNA]</scope>
    <source>
        <strain evidence="2 3">PAMC 26569</strain>
    </source>
</reference>
<dbReference type="PANTHER" id="PTHR36180">
    <property type="entry name" value="DNA-BINDING PROTEIN-RELATED-RELATED"/>
    <property type="match status" value="1"/>
</dbReference>
<dbReference type="InterPro" id="IPR003497">
    <property type="entry name" value="BRO_N_domain"/>
</dbReference>
<dbReference type="EMBL" id="CP053708">
    <property type="protein sequence ID" value="QKE89782.1"/>
    <property type="molecule type" value="Genomic_DNA"/>
</dbReference>
<dbReference type="PROSITE" id="PS51750">
    <property type="entry name" value="BRO_N"/>
    <property type="match status" value="1"/>
</dbReference>
<proteinExistence type="predicted"/>
<name>A0A6M8HN66_9PROT</name>
<dbReference type="GO" id="GO:0003677">
    <property type="term" value="F:DNA binding"/>
    <property type="evidence" value="ECO:0007669"/>
    <property type="project" value="InterPro"/>
</dbReference>
<evidence type="ECO:0000313" key="3">
    <source>
        <dbReference type="Proteomes" id="UP000500767"/>
    </source>
</evidence>
<protein>
    <submittedName>
        <fullName evidence="2">Phage repressor protein/antirepressor Ant</fullName>
    </submittedName>
</protein>
<dbReference type="KEGG" id="lck:HN018_06785"/>
<accession>A0A6M8HN66</accession>
<evidence type="ECO:0000259" key="1">
    <source>
        <dbReference type="PROSITE" id="PS51750"/>
    </source>
</evidence>
<dbReference type="PANTHER" id="PTHR36180:SF2">
    <property type="entry name" value="BRO FAMILY PROTEIN"/>
    <property type="match status" value="1"/>
</dbReference>
<organism evidence="2 3">
    <name type="scientific">Lichenicola cladoniae</name>
    <dbReference type="NCBI Taxonomy" id="1484109"/>
    <lineage>
        <taxon>Bacteria</taxon>
        <taxon>Pseudomonadati</taxon>
        <taxon>Pseudomonadota</taxon>
        <taxon>Alphaproteobacteria</taxon>
        <taxon>Acetobacterales</taxon>
        <taxon>Acetobacteraceae</taxon>
        <taxon>Lichenicola</taxon>
    </lineage>
</organism>
<sequence>MSALIPYLFEGHAVRILDQAGEPWFVARDVAALLGYQDTDYAIRAHCKGAGETQVPSAGGPQRAKIIPERDVYRLIVRSKLPTAEVFEDWVFGEVLPSIRKTGSYSPTASVPQTFSQALRLAADQAEQIEAQRAQLAIAEPKAQALDRLDGAEGSMCITAAAKVLKVGPRELQAYLRQHGWTYRRPGGSAVLGYQAKIAAGMLEHKVTKLERPDRPEKIVEQVLVTAKGLSRLAQLLVAPGAAT</sequence>
<feature type="domain" description="Bro-N" evidence="1">
    <location>
        <begin position="1"/>
        <end position="103"/>
    </location>
</feature>
<dbReference type="AlphaFoldDB" id="A0A6M8HN66"/>